<evidence type="ECO:0000256" key="11">
    <source>
        <dbReference type="SAM" id="Phobius"/>
    </source>
</evidence>
<sequence>MKIWFRHHVAAICHALAQFRRSPGHFFFNILVLSMTLALPFGGMTILDNIQSITEQLSVSPEISIFLKQEISRDRTIAMEQSIHKILRTDHQKAEILFIPKETALESLQKKTGMNDIADSLGRNPLPDSYVIRLPDNMSSGTALAAQIESVVHQLQKLPGIDKVQIDSDWTKRLAALLSVLRMGLLFLAIILSIVVIVVTFNTIRLQVLMHLDEITLSWHVGASRAYIRRPFYYMGIFLGLFSGCLALLLINLSLIPFNSALYELTQLYGSSFQLTPLNPVISVILLGASAALGWLGALLSVNRQLRRIS</sequence>
<proteinExistence type="inferred from homology"/>
<evidence type="ECO:0000256" key="1">
    <source>
        <dbReference type="ARBA" id="ARBA00004651"/>
    </source>
</evidence>
<evidence type="ECO:0000256" key="7">
    <source>
        <dbReference type="ARBA" id="ARBA00022989"/>
    </source>
</evidence>
<evidence type="ECO:0000259" key="12">
    <source>
        <dbReference type="Pfam" id="PF02687"/>
    </source>
</evidence>
<dbReference type="Pfam" id="PF18075">
    <property type="entry name" value="FtsX_ECD"/>
    <property type="match status" value="1"/>
</dbReference>
<evidence type="ECO:0000259" key="13">
    <source>
        <dbReference type="Pfam" id="PF18075"/>
    </source>
</evidence>
<evidence type="ECO:0000256" key="10">
    <source>
        <dbReference type="PIRNR" id="PIRNR003097"/>
    </source>
</evidence>
<name>A0A9E9LB97_9BURK</name>
<keyword evidence="7 11" id="KW-1133">Transmembrane helix</keyword>
<dbReference type="PANTHER" id="PTHR47755">
    <property type="entry name" value="CELL DIVISION PROTEIN FTSX"/>
    <property type="match status" value="1"/>
</dbReference>
<dbReference type="GO" id="GO:0032153">
    <property type="term" value="C:cell division site"/>
    <property type="evidence" value="ECO:0007669"/>
    <property type="project" value="TreeGrafter"/>
</dbReference>
<comment type="subcellular location">
    <subcellularLocation>
        <location evidence="10">Cell inner membrane</location>
    </subcellularLocation>
    <subcellularLocation>
        <location evidence="1">Cell membrane</location>
        <topology evidence="1">Multi-pass membrane protein</topology>
    </subcellularLocation>
</comment>
<evidence type="ECO:0000256" key="4">
    <source>
        <dbReference type="ARBA" id="ARBA00022475"/>
    </source>
</evidence>
<keyword evidence="10" id="KW-0997">Cell inner membrane</keyword>
<evidence type="ECO:0000256" key="6">
    <source>
        <dbReference type="ARBA" id="ARBA00022692"/>
    </source>
</evidence>
<comment type="function">
    <text evidence="10">Part of the ABC transporter FtsEX involved in cellular division.</text>
</comment>
<evidence type="ECO:0000256" key="9">
    <source>
        <dbReference type="ARBA" id="ARBA00023306"/>
    </source>
</evidence>
<keyword evidence="5 10" id="KW-0132">Cell division</keyword>
<accession>A0A9E9LB97</accession>
<evidence type="ECO:0000256" key="8">
    <source>
        <dbReference type="ARBA" id="ARBA00023136"/>
    </source>
</evidence>
<keyword evidence="8 10" id="KW-0472">Membrane</keyword>
<dbReference type="Proteomes" id="UP001164819">
    <property type="component" value="Chromosome"/>
</dbReference>
<dbReference type="PANTHER" id="PTHR47755:SF1">
    <property type="entry name" value="CELL DIVISION PROTEIN FTSX"/>
    <property type="match status" value="1"/>
</dbReference>
<reference evidence="14" key="1">
    <citation type="journal article" date="2022" name="Front. Microbiol.">
        <title>New perspectives on an old grouping: The genomic and phenotypic variability of Oxalobacter formigenes and the implications for calcium oxalate stone prevention.</title>
        <authorList>
            <person name="Chmiel J.A."/>
            <person name="Carr C."/>
            <person name="Stuivenberg G.A."/>
            <person name="Venema R."/>
            <person name="Chanyi R.M."/>
            <person name="Al K.F."/>
            <person name="Giguere D."/>
            <person name="Say H."/>
            <person name="Akouris P.P."/>
            <person name="Dominguez Romero S.A."/>
            <person name="Kwong A."/>
            <person name="Tai V."/>
            <person name="Koval S.F."/>
            <person name="Razvi H."/>
            <person name="Bjazevic J."/>
            <person name="Burton J.P."/>
        </authorList>
    </citation>
    <scope>NUCLEOTIDE SEQUENCE</scope>
    <source>
        <strain evidence="14">OxK</strain>
    </source>
</reference>
<feature type="transmembrane region" description="Helical" evidence="11">
    <location>
        <begin position="232"/>
        <end position="258"/>
    </location>
</feature>
<dbReference type="RefSeq" id="WP_269315956.1">
    <property type="nucleotide sequence ID" value="NZ_CP098251.1"/>
</dbReference>
<dbReference type="Gene3D" id="3.30.70.3040">
    <property type="match status" value="1"/>
</dbReference>
<dbReference type="PIRSF" id="PIRSF003097">
    <property type="entry name" value="FtsX"/>
    <property type="match status" value="1"/>
</dbReference>
<comment type="similarity">
    <text evidence="2 10">Belongs to the ABC-4 integral membrane protein family. FtsX subfamily.</text>
</comment>
<evidence type="ECO:0000313" key="14">
    <source>
        <dbReference type="EMBL" id="WAV91207.1"/>
    </source>
</evidence>
<evidence type="ECO:0000256" key="2">
    <source>
        <dbReference type="ARBA" id="ARBA00007379"/>
    </source>
</evidence>
<feature type="domain" description="ABC3 transporter permease C-terminal" evidence="12">
    <location>
        <begin position="187"/>
        <end position="305"/>
    </location>
</feature>
<feature type="transmembrane region" description="Helical" evidence="11">
    <location>
        <begin position="26"/>
        <end position="47"/>
    </location>
</feature>
<feature type="domain" description="FtsX extracellular" evidence="13">
    <location>
        <begin position="62"/>
        <end position="164"/>
    </location>
</feature>
<dbReference type="InterPro" id="IPR040690">
    <property type="entry name" value="FtsX_ECD"/>
</dbReference>
<keyword evidence="4 10" id="KW-1003">Cell membrane</keyword>
<evidence type="ECO:0000256" key="3">
    <source>
        <dbReference type="ARBA" id="ARBA00021907"/>
    </source>
</evidence>
<dbReference type="GO" id="GO:0005886">
    <property type="term" value="C:plasma membrane"/>
    <property type="evidence" value="ECO:0007669"/>
    <property type="project" value="UniProtKB-SubCell"/>
</dbReference>
<dbReference type="AlphaFoldDB" id="A0A9E9LB97"/>
<dbReference type="GO" id="GO:0051301">
    <property type="term" value="P:cell division"/>
    <property type="evidence" value="ECO:0007669"/>
    <property type="project" value="UniProtKB-KW"/>
</dbReference>
<keyword evidence="9 10" id="KW-0131">Cell cycle</keyword>
<dbReference type="InterPro" id="IPR003838">
    <property type="entry name" value="ABC3_permease_C"/>
</dbReference>
<gene>
    <name evidence="14" type="ORF">NB646_00045</name>
</gene>
<keyword evidence="6 11" id="KW-0812">Transmembrane</keyword>
<feature type="transmembrane region" description="Helical" evidence="11">
    <location>
        <begin position="278"/>
        <end position="302"/>
    </location>
</feature>
<organism evidence="14">
    <name type="scientific">Oxalobacter aliiformigenes</name>
    <dbReference type="NCBI Taxonomy" id="2946593"/>
    <lineage>
        <taxon>Bacteria</taxon>
        <taxon>Pseudomonadati</taxon>
        <taxon>Pseudomonadota</taxon>
        <taxon>Betaproteobacteria</taxon>
        <taxon>Burkholderiales</taxon>
        <taxon>Oxalobacteraceae</taxon>
        <taxon>Oxalobacter</taxon>
    </lineage>
</organism>
<dbReference type="InterPro" id="IPR004513">
    <property type="entry name" value="FtsX"/>
</dbReference>
<evidence type="ECO:0000256" key="5">
    <source>
        <dbReference type="ARBA" id="ARBA00022618"/>
    </source>
</evidence>
<dbReference type="Pfam" id="PF02687">
    <property type="entry name" value="FtsX"/>
    <property type="match status" value="1"/>
</dbReference>
<protein>
    <recommendedName>
        <fullName evidence="3 10">Cell division protein FtsX</fullName>
    </recommendedName>
</protein>
<dbReference type="EMBL" id="CP098251">
    <property type="protein sequence ID" value="WAV91207.1"/>
    <property type="molecule type" value="Genomic_DNA"/>
</dbReference>
<feature type="transmembrane region" description="Helical" evidence="11">
    <location>
        <begin position="180"/>
        <end position="201"/>
    </location>
</feature>